<dbReference type="Proteomes" id="UP000293575">
    <property type="component" value="Segment"/>
</dbReference>
<dbReference type="GeneID" id="55011787"/>
<dbReference type="EMBL" id="MK473373">
    <property type="protein sequence ID" value="QBJ04553.1"/>
    <property type="molecule type" value="Genomic_DNA"/>
</dbReference>
<dbReference type="KEGG" id="vg:55011787"/>
<name>A0A481W6G5_9CAUD</name>
<proteinExistence type="predicted"/>
<keyword evidence="2" id="KW-1185">Reference proteome</keyword>
<dbReference type="RefSeq" id="YP_009820351.1">
    <property type="nucleotide sequence ID" value="NC_048166.1"/>
</dbReference>
<organism evidence="1 2">
    <name type="scientific">Pseudomonas phage Lana</name>
    <dbReference type="NCBI Taxonomy" id="2530172"/>
    <lineage>
        <taxon>Viruses</taxon>
        <taxon>Duplodnaviria</taxon>
        <taxon>Heunggongvirae</taxon>
        <taxon>Uroviricota</taxon>
        <taxon>Caudoviricetes</taxon>
        <taxon>Lanavirus</taxon>
        <taxon>Lanavirus lana</taxon>
    </lineage>
</organism>
<sequence length="106" mass="12131">MHFFVTDDQDVVIQVGSSQETLLEVNAVPGTIHFGDAPHGTFKYINGEFVHYERELAYDAARQKEYPQVTAQLDALWHAMDRGELPKVAGFYDEIKEVKDKYVKPE</sequence>
<accession>A0A481W6G5</accession>
<evidence type="ECO:0000313" key="1">
    <source>
        <dbReference type="EMBL" id="QBJ04553.1"/>
    </source>
</evidence>
<reference evidence="1" key="1">
    <citation type="submission" date="2019-01" db="EMBL/GenBank/DDBJ databases">
        <authorList>
            <person name="Hylling O."/>
            <person name="Carstens A.B."/>
            <person name="Hansen L.H."/>
        </authorList>
    </citation>
    <scope>NUCLEOTIDE SEQUENCE [LARGE SCALE GENOMIC DNA]</scope>
</reference>
<protein>
    <submittedName>
        <fullName evidence="1">Uncharacterized protein</fullName>
    </submittedName>
</protein>
<evidence type="ECO:0000313" key="2">
    <source>
        <dbReference type="Proteomes" id="UP000293575"/>
    </source>
</evidence>